<feature type="domain" description="Glycosyl hydrolase 94 catalytic" evidence="3">
    <location>
        <begin position="97"/>
        <end position="321"/>
    </location>
</feature>
<accession>A0A1H3XT36</accession>
<dbReference type="GO" id="GO:0016757">
    <property type="term" value="F:glycosyltransferase activity"/>
    <property type="evidence" value="ECO:0007669"/>
    <property type="project" value="UniProtKB-KW"/>
</dbReference>
<name>A0A1H3XT36_9BACT</name>
<evidence type="ECO:0000256" key="1">
    <source>
        <dbReference type="ARBA" id="ARBA00022676"/>
    </source>
</evidence>
<keyword evidence="1" id="KW-0328">Glycosyltransferase</keyword>
<dbReference type="SUPFAM" id="SSF48208">
    <property type="entry name" value="Six-hairpin glycosidases"/>
    <property type="match status" value="1"/>
</dbReference>
<dbReference type="STRING" id="551991.SAMN05192529_10656"/>
<dbReference type="InterPro" id="IPR012341">
    <property type="entry name" value="6hp_glycosidase-like_sf"/>
</dbReference>
<dbReference type="AlphaFoldDB" id="A0A1H3XT36"/>
<sequence length="473" mass="52334">MKSKGNSKPLKIWRLITPMLGVATLVLSSGVVFAGRSATGFTAGGISGVDAGQDTAGPDLKMAVLSDPRLEKVKHMAEKLISEGFTAGSGYAEVWIRDFNTFIRLSCKVMAKDTVKEKLLLFFKMQGTDGNIIDGYTPASSAGAGYDYIYSKLAPELAGHKNTVETDQESSLIQAVYKYIRQTGDARILTQNIGGKSVLARMEMALRYLMSSHYNKKYGLLFGATTADWGDVQPESPWGVVVDSNSHMAIDIYDNAMFLIALNNYIEMAQNDTDNLPSAQKADVTKWMRLRDRFIHQIREVLWDRHRQKFIPHIYLQGSPFPKDFDENSILYYGGTATAIQAGLLSKAEVAAVNDQMLAGVKAAGAGSIGLTLYPPYPAGFFKNKSMYPYGYQNGGDWTWFGARMIFELINYGLVRQAYQELSPMLDRVIKNNGFYEWYTPDGKPSGSGQFRGSAGVLYDAIVRLEAWANKKS</sequence>
<dbReference type="InterPro" id="IPR008928">
    <property type="entry name" value="6-hairpin_glycosidase_sf"/>
</dbReference>
<protein>
    <recommendedName>
        <fullName evidence="3">Glycosyl hydrolase 94 catalytic domain-containing protein</fullName>
    </recommendedName>
</protein>
<dbReference type="Pfam" id="PF17167">
    <property type="entry name" value="Glyco_hydro_94"/>
    <property type="match status" value="1"/>
</dbReference>
<dbReference type="OrthoDB" id="1111500at2"/>
<evidence type="ECO:0000313" key="5">
    <source>
        <dbReference type="Proteomes" id="UP000199041"/>
    </source>
</evidence>
<evidence type="ECO:0000256" key="2">
    <source>
        <dbReference type="ARBA" id="ARBA00022679"/>
    </source>
</evidence>
<evidence type="ECO:0000313" key="4">
    <source>
        <dbReference type="EMBL" id="SEA01678.1"/>
    </source>
</evidence>
<gene>
    <name evidence="4" type="ORF">SAMN05192529_10656</name>
</gene>
<reference evidence="4 5" key="1">
    <citation type="submission" date="2016-10" db="EMBL/GenBank/DDBJ databases">
        <authorList>
            <person name="de Groot N.N."/>
        </authorList>
    </citation>
    <scope>NUCLEOTIDE SEQUENCE [LARGE SCALE GENOMIC DNA]</scope>
    <source>
        <strain evidence="4 5">Vu-144</strain>
    </source>
</reference>
<dbReference type="EMBL" id="FNQY01000006">
    <property type="protein sequence ID" value="SEA01678.1"/>
    <property type="molecule type" value="Genomic_DNA"/>
</dbReference>
<dbReference type="InterPro" id="IPR033432">
    <property type="entry name" value="GH94_catalytic"/>
</dbReference>
<dbReference type="GO" id="GO:0005975">
    <property type="term" value="P:carbohydrate metabolic process"/>
    <property type="evidence" value="ECO:0007669"/>
    <property type="project" value="InterPro"/>
</dbReference>
<organism evidence="4 5">
    <name type="scientific">Arachidicoccus rhizosphaerae</name>
    <dbReference type="NCBI Taxonomy" id="551991"/>
    <lineage>
        <taxon>Bacteria</taxon>
        <taxon>Pseudomonadati</taxon>
        <taxon>Bacteroidota</taxon>
        <taxon>Chitinophagia</taxon>
        <taxon>Chitinophagales</taxon>
        <taxon>Chitinophagaceae</taxon>
        <taxon>Arachidicoccus</taxon>
    </lineage>
</organism>
<keyword evidence="5" id="KW-1185">Reference proteome</keyword>
<proteinExistence type="predicted"/>
<dbReference type="RefSeq" id="WP_091395555.1">
    <property type="nucleotide sequence ID" value="NZ_FNQY01000006.1"/>
</dbReference>
<dbReference type="Proteomes" id="UP000199041">
    <property type="component" value="Unassembled WGS sequence"/>
</dbReference>
<keyword evidence="2" id="KW-0808">Transferase</keyword>
<evidence type="ECO:0000259" key="3">
    <source>
        <dbReference type="Pfam" id="PF17167"/>
    </source>
</evidence>
<dbReference type="Gene3D" id="1.50.10.10">
    <property type="match status" value="1"/>
</dbReference>